<dbReference type="Proteomes" id="UP000077177">
    <property type="component" value="Chromosome"/>
</dbReference>
<dbReference type="RefSeq" id="WP_066408280.1">
    <property type="nucleotide sequence ID" value="NZ_CP011390.1"/>
</dbReference>
<accession>A0A172U1Q7</accession>
<dbReference type="OrthoDB" id="678885at2"/>
<gene>
    <name evidence="1" type="ORF">SY85_23125</name>
</gene>
<dbReference type="KEGG" id="fla:SY85_23125"/>
<protein>
    <submittedName>
        <fullName evidence="1">Uncharacterized protein</fullName>
    </submittedName>
</protein>
<organism evidence="1 2">
    <name type="scientific">Flavisolibacter tropicus</name>
    <dbReference type="NCBI Taxonomy" id="1492898"/>
    <lineage>
        <taxon>Bacteria</taxon>
        <taxon>Pseudomonadati</taxon>
        <taxon>Bacteroidota</taxon>
        <taxon>Chitinophagia</taxon>
        <taxon>Chitinophagales</taxon>
        <taxon>Chitinophagaceae</taxon>
        <taxon>Flavisolibacter</taxon>
    </lineage>
</organism>
<sequence>MQLKEFSVLEQIAQQEMVLDDGIYLSSRLFMDYTVLLFQLNSFYVELFYPKDKDKCVIIKGFEDTHDLEPYLKRIDIAPLLSNI</sequence>
<keyword evidence="2" id="KW-1185">Reference proteome</keyword>
<dbReference type="AlphaFoldDB" id="A0A172U1Q7"/>
<evidence type="ECO:0000313" key="2">
    <source>
        <dbReference type="Proteomes" id="UP000077177"/>
    </source>
</evidence>
<dbReference type="EMBL" id="CP011390">
    <property type="protein sequence ID" value="ANE52937.1"/>
    <property type="molecule type" value="Genomic_DNA"/>
</dbReference>
<reference evidence="1 2" key="2">
    <citation type="journal article" date="2016" name="Int. J. Syst. Evol. Microbiol.">
        <title>Flavisolibacter tropicus sp. nov., isolated from tropical soil.</title>
        <authorList>
            <person name="Lee J.J."/>
            <person name="Kang M.S."/>
            <person name="Kim G.S."/>
            <person name="Lee C.S."/>
            <person name="Lim S."/>
            <person name="Lee J."/>
            <person name="Roh S.H."/>
            <person name="Kang H."/>
            <person name="Ha J.M."/>
            <person name="Bae S."/>
            <person name="Jung H.Y."/>
            <person name="Kim M.K."/>
        </authorList>
    </citation>
    <scope>NUCLEOTIDE SEQUENCE [LARGE SCALE GENOMIC DNA]</scope>
    <source>
        <strain evidence="1 2">LCS9</strain>
    </source>
</reference>
<name>A0A172U1Q7_9BACT</name>
<proteinExistence type="predicted"/>
<reference evidence="2" key="1">
    <citation type="submission" date="2015-01" db="EMBL/GenBank/DDBJ databases">
        <title>Flavisolibacter sp./LCS9/ whole genome sequencing.</title>
        <authorList>
            <person name="Kim M.K."/>
            <person name="Srinivasan S."/>
            <person name="Lee J.-J."/>
        </authorList>
    </citation>
    <scope>NUCLEOTIDE SEQUENCE [LARGE SCALE GENOMIC DNA]</scope>
    <source>
        <strain evidence="2">LCS9</strain>
    </source>
</reference>
<evidence type="ECO:0000313" key="1">
    <source>
        <dbReference type="EMBL" id="ANE52937.1"/>
    </source>
</evidence>